<accession>A0AA39R9H4</accession>
<evidence type="ECO:0000313" key="8">
    <source>
        <dbReference type="Proteomes" id="UP001166286"/>
    </source>
</evidence>
<keyword evidence="2" id="KW-0507">mRNA processing</keyword>
<evidence type="ECO:0000256" key="1">
    <source>
        <dbReference type="ARBA" id="ARBA00004123"/>
    </source>
</evidence>
<gene>
    <name evidence="7" type="ORF">JMJ35_000572</name>
</gene>
<comment type="subcellular location">
    <subcellularLocation>
        <location evidence="1">Nucleus</location>
    </subcellularLocation>
</comment>
<dbReference type="GO" id="GO:0006397">
    <property type="term" value="P:mRNA processing"/>
    <property type="evidence" value="ECO:0007669"/>
    <property type="project" value="UniProtKB-KW"/>
</dbReference>
<keyword evidence="4" id="KW-0508">mRNA splicing</keyword>
<evidence type="ECO:0000256" key="4">
    <source>
        <dbReference type="ARBA" id="ARBA00023187"/>
    </source>
</evidence>
<dbReference type="AlphaFoldDB" id="A0AA39R9H4"/>
<evidence type="ECO:0000256" key="2">
    <source>
        <dbReference type="ARBA" id="ARBA00022664"/>
    </source>
</evidence>
<dbReference type="InterPro" id="IPR008409">
    <property type="entry name" value="SPF27"/>
</dbReference>
<proteinExistence type="predicted"/>
<feature type="region of interest" description="Disordered" evidence="6">
    <location>
        <begin position="1"/>
        <end position="25"/>
    </location>
</feature>
<organism evidence="7 8">
    <name type="scientific">Cladonia borealis</name>
    <dbReference type="NCBI Taxonomy" id="184061"/>
    <lineage>
        <taxon>Eukaryota</taxon>
        <taxon>Fungi</taxon>
        <taxon>Dikarya</taxon>
        <taxon>Ascomycota</taxon>
        <taxon>Pezizomycotina</taxon>
        <taxon>Lecanoromycetes</taxon>
        <taxon>OSLEUM clade</taxon>
        <taxon>Lecanoromycetidae</taxon>
        <taxon>Lecanorales</taxon>
        <taxon>Lecanorineae</taxon>
        <taxon>Cladoniaceae</taxon>
        <taxon>Cladonia</taxon>
    </lineage>
</organism>
<dbReference type="Proteomes" id="UP001166286">
    <property type="component" value="Unassembled WGS sequence"/>
</dbReference>
<keyword evidence="8" id="KW-1185">Reference proteome</keyword>
<keyword evidence="3" id="KW-0747">Spliceosome</keyword>
<dbReference type="GO" id="GO:0008380">
    <property type="term" value="P:RNA splicing"/>
    <property type="evidence" value="ECO:0007669"/>
    <property type="project" value="UniProtKB-KW"/>
</dbReference>
<sequence length="159" mass="17923">MPLINPSHDSLPYIDRPPTPTSTAHAHTLIRSSLPPDTTSPHPLLPPSPLDTIPHSPLIQLELARLSTTLTPPPLVGIDLSRYENRTLPPEGTELDTEEAKEALRAAWLIWHVYYGWGRKFMPGNEEDIVADILQCKKLLDLEWYYYGKDARLAGHFVD</sequence>
<evidence type="ECO:0000313" key="7">
    <source>
        <dbReference type="EMBL" id="KAK0517417.1"/>
    </source>
</evidence>
<dbReference type="EMBL" id="JAFEKC020000001">
    <property type="protein sequence ID" value="KAK0517417.1"/>
    <property type="molecule type" value="Genomic_DNA"/>
</dbReference>
<dbReference type="GO" id="GO:0005681">
    <property type="term" value="C:spliceosomal complex"/>
    <property type="evidence" value="ECO:0007669"/>
    <property type="project" value="UniProtKB-KW"/>
</dbReference>
<comment type="caution">
    <text evidence="7">The sequence shown here is derived from an EMBL/GenBank/DDBJ whole genome shotgun (WGS) entry which is preliminary data.</text>
</comment>
<evidence type="ECO:0000256" key="6">
    <source>
        <dbReference type="SAM" id="MobiDB-lite"/>
    </source>
</evidence>
<protein>
    <submittedName>
        <fullName evidence="7">Uncharacterized protein</fullName>
    </submittedName>
</protein>
<keyword evidence="5" id="KW-0539">Nucleus</keyword>
<evidence type="ECO:0000256" key="5">
    <source>
        <dbReference type="ARBA" id="ARBA00023242"/>
    </source>
</evidence>
<evidence type="ECO:0000256" key="3">
    <source>
        <dbReference type="ARBA" id="ARBA00022728"/>
    </source>
</evidence>
<reference evidence="7" key="1">
    <citation type="submission" date="2023-03" db="EMBL/GenBank/DDBJ databases">
        <title>Complete genome of Cladonia borealis.</title>
        <authorList>
            <person name="Park H."/>
        </authorList>
    </citation>
    <scope>NUCLEOTIDE SEQUENCE</scope>
    <source>
        <strain evidence="7">ANT050790</strain>
    </source>
</reference>
<name>A0AA39R9H4_9LECA</name>
<dbReference type="Pfam" id="PF05700">
    <property type="entry name" value="BCAS2"/>
    <property type="match status" value="1"/>
</dbReference>